<evidence type="ECO:0000256" key="1">
    <source>
        <dbReference type="ARBA" id="ARBA00023186"/>
    </source>
</evidence>
<dbReference type="PANTHER" id="PTHR43096:SF52">
    <property type="entry name" value="DNAJ HOMOLOG 1, MITOCHONDRIAL-RELATED"/>
    <property type="match status" value="1"/>
</dbReference>
<dbReference type="InterPro" id="IPR018253">
    <property type="entry name" value="DnaJ_domain_CS"/>
</dbReference>
<dbReference type="SUPFAM" id="SSF46565">
    <property type="entry name" value="Chaperone J-domain"/>
    <property type="match status" value="1"/>
</dbReference>
<name>A0A0F6RMN1_MICAE</name>
<dbReference type="InterPro" id="IPR036869">
    <property type="entry name" value="J_dom_sf"/>
</dbReference>
<dbReference type="Gene3D" id="1.10.287.110">
    <property type="entry name" value="DnaJ domain"/>
    <property type="match status" value="1"/>
</dbReference>
<dbReference type="GO" id="GO:0005737">
    <property type="term" value="C:cytoplasm"/>
    <property type="evidence" value="ECO:0007669"/>
    <property type="project" value="TreeGrafter"/>
</dbReference>
<dbReference type="InterPro" id="IPR002939">
    <property type="entry name" value="DnaJ_C"/>
</dbReference>
<sequence length="291" mass="32937">MPQLVNYYDVLGVSRTATSDEIKKAFRRLARQYHPDVNPGDKSAEEKFKDINEAYDVLSDEEKRVEYNRSLTGIKRRGIRPGEKANSNGNGKIPRTEQDLWKFKDFNNLNTKRAKIASSPRLTRRDVEAKLTLPLEKAYQGGRQRIRLEDGRSIEVDMPAAMIDGQKIRLKGQGIEGGDLYLKITIARHHFFRIQGSDIVCQVPITPSEAIVGGFVEIPTIDGLVKMMIPKGVRSGQRLRLANKGYPTSQGERGDQLVEILLVNPPNPSPEELELYQKIRAIETFNPRQVL</sequence>
<dbReference type="RefSeq" id="WP_046662670.1">
    <property type="nucleotide sequence ID" value="NZ_CP011304.1"/>
</dbReference>
<dbReference type="Pfam" id="PF00226">
    <property type="entry name" value="DnaJ"/>
    <property type="match status" value="1"/>
</dbReference>
<evidence type="ECO:0000313" key="3">
    <source>
        <dbReference type="EMBL" id="AKE65393.1"/>
    </source>
</evidence>
<dbReference type="HOGENOM" id="CLU_017633_0_0_3"/>
<dbReference type="CDD" id="cd06257">
    <property type="entry name" value="DnaJ"/>
    <property type="match status" value="1"/>
</dbReference>
<dbReference type="PROSITE" id="PS00636">
    <property type="entry name" value="DNAJ_1"/>
    <property type="match status" value="1"/>
</dbReference>
<accession>A0A0F6RMN1</accession>
<dbReference type="PRINTS" id="PR00625">
    <property type="entry name" value="JDOMAIN"/>
</dbReference>
<dbReference type="EMBL" id="CP011304">
    <property type="protein sequence ID" value="AKE65393.1"/>
    <property type="molecule type" value="Genomic_DNA"/>
</dbReference>
<dbReference type="PROSITE" id="PS50076">
    <property type="entry name" value="DNAJ_2"/>
    <property type="match status" value="1"/>
</dbReference>
<gene>
    <name evidence="3" type="ORF">MYAER_3053</name>
</gene>
<feature type="domain" description="J" evidence="2">
    <location>
        <begin position="6"/>
        <end position="71"/>
    </location>
</feature>
<evidence type="ECO:0000259" key="2">
    <source>
        <dbReference type="PROSITE" id="PS50076"/>
    </source>
</evidence>
<evidence type="ECO:0000313" key="4">
    <source>
        <dbReference type="Proteomes" id="UP000034103"/>
    </source>
</evidence>
<dbReference type="GO" id="GO:0051082">
    <property type="term" value="F:unfolded protein binding"/>
    <property type="evidence" value="ECO:0007669"/>
    <property type="project" value="InterPro"/>
</dbReference>
<dbReference type="InterPro" id="IPR001623">
    <property type="entry name" value="DnaJ_domain"/>
</dbReference>
<dbReference type="SUPFAM" id="SSF49493">
    <property type="entry name" value="HSP40/DnaJ peptide-binding domain"/>
    <property type="match status" value="2"/>
</dbReference>
<proteinExistence type="predicted"/>
<dbReference type="Pfam" id="PF01556">
    <property type="entry name" value="DnaJ_C"/>
    <property type="match status" value="1"/>
</dbReference>
<dbReference type="CDD" id="cd10747">
    <property type="entry name" value="DnaJ_C"/>
    <property type="match status" value="1"/>
</dbReference>
<reference evidence="3 4" key="1">
    <citation type="journal article" date="2015" name="Genome Announc.">
        <title>Complete Genome Sequence of Microcystis aeruginosa NIES-2549, a Bloom-Forming Cyanobacterium from Lake Kasumigaura, Japan.</title>
        <authorList>
            <person name="Yamaguchi H."/>
            <person name="Suzuki S."/>
            <person name="Tanabe Y."/>
            <person name="Osana Y."/>
            <person name="Shimura Y."/>
            <person name="Ishida K."/>
            <person name="Kawachi M."/>
        </authorList>
    </citation>
    <scope>NUCLEOTIDE SEQUENCE [LARGE SCALE GENOMIC DNA]</scope>
    <source>
        <strain evidence="3 4">NIES-2549</strain>
    </source>
</reference>
<protein>
    <submittedName>
        <fullName evidence="3">DnaJ-class molecular chaperone CbpA</fullName>
    </submittedName>
</protein>
<dbReference type="Proteomes" id="UP000034103">
    <property type="component" value="Chromosome"/>
</dbReference>
<dbReference type="GO" id="GO:0042026">
    <property type="term" value="P:protein refolding"/>
    <property type="evidence" value="ECO:0007669"/>
    <property type="project" value="TreeGrafter"/>
</dbReference>
<organism evidence="3 4">
    <name type="scientific">Microcystis aeruginosa NIES-2549</name>
    <dbReference type="NCBI Taxonomy" id="1641812"/>
    <lineage>
        <taxon>Bacteria</taxon>
        <taxon>Bacillati</taxon>
        <taxon>Cyanobacteriota</taxon>
        <taxon>Cyanophyceae</taxon>
        <taxon>Oscillatoriophycideae</taxon>
        <taxon>Chroococcales</taxon>
        <taxon>Microcystaceae</taxon>
        <taxon>Microcystis</taxon>
    </lineage>
</organism>
<dbReference type="Gene3D" id="2.60.260.20">
    <property type="entry name" value="Urease metallochaperone UreE, N-terminal domain"/>
    <property type="match status" value="2"/>
</dbReference>
<dbReference type="SMART" id="SM00271">
    <property type="entry name" value="DnaJ"/>
    <property type="match status" value="1"/>
</dbReference>
<keyword evidence="1" id="KW-0143">Chaperone</keyword>
<dbReference type="InterPro" id="IPR008971">
    <property type="entry name" value="HSP40/DnaJ_pept-bd"/>
</dbReference>
<dbReference type="PATRIC" id="fig|1641812.3.peg.3159"/>
<dbReference type="AlphaFoldDB" id="A0A0F6RMN1"/>
<dbReference type="PANTHER" id="PTHR43096">
    <property type="entry name" value="DNAJ HOMOLOG 1, MITOCHONDRIAL-RELATED"/>
    <property type="match status" value="1"/>
</dbReference>